<reference evidence="1" key="2">
    <citation type="submission" date="2021-03" db="UniProtKB">
        <authorList>
            <consortium name="EnsemblPlants"/>
        </authorList>
    </citation>
    <scope>IDENTIFICATION</scope>
</reference>
<dbReference type="EMBL" id="UZAU01000714">
    <property type="status" value="NOT_ANNOTATED_CDS"/>
    <property type="molecule type" value="Genomic_DNA"/>
</dbReference>
<evidence type="ECO:0000313" key="1">
    <source>
        <dbReference type="EnsemblPlants" id="cds.evm.model.08.1600"/>
    </source>
</evidence>
<protein>
    <submittedName>
        <fullName evidence="1">Uncharacterized protein</fullName>
    </submittedName>
</protein>
<dbReference type="EnsemblPlants" id="evm.model.08.1600">
    <property type="protein sequence ID" value="cds.evm.model.08.1600"/>
    <property type="gene ID" value="evm.TU.08.1600"/>
</dbReference>
<dbReference type="Proteomes" id="UP000596661">
    <property type="component" value="Chromosome 8"/>
</dbReference>
<name>A0A803Q974_CANSA</name>
<organism evidence="1 2">
    <name type="scientific">Cannabis sativa</name>
    <name type="common">Hemp</name>
    <name type="synonym">Marijuana</name>
    <dbReference type="NCBI Taxonomy" id="3483"/>
    <lineage>
        <taxon>Eukaryota</taxon>
        <taxon>Viridiplantae</taxon>
        <taxon>Streptophyta</taxon>
        <taxon>Embryophyta</taxon>
        <taxon>Tracheophyta</taxon>
        <taxon>Spermatophyta</taxon>
        <taxon>Magnoliopsida</taxon>
        <taxon>eudicotyledons</taxon>
        <taxon>Gunneridae</taxon>
        <taxon>Pentapetalae</taxon>
        <taxon>rosids</taxon>
        <taxon>fabids</taxon>
        <taxon>Rosales</taxon>
        <taxon>Cannabaceae</taxon>
        <taxon>Cannabis</taxon>
    </lineage>
</organism>
<dbReference type="Gramene" id="evm.model.08.1600">
    <property type="protein sequence ID" value="cds.evm.model.08.1600"/>
    <property type="gene ID" value="evm.TU.08.1600"/>
</dbReference>
<evidence type="ECO:0000313" key="2">
    <source>
        <dbReference type="Proteomes" id="UP000596661"/>
    </source>
</evidence>
<accession>A0A803Q974</accession>
<dbReference type="AlphaFoldDB" id="A0A803Q974"/>
<keyword evidence="2" id="KW-1185">Reference proteome</keyword>
<sequence>MNNTTLLLTSDQYPYNLTVVGINYNNYTIRVVYSNLHNNKFKDDCSSIPSRRDCLDYMLWYYGLEIVTRIGEDGLFGWRKFKTYPISEYILFIRCQNKSAIVPVRTDEEKKKKLNTSYKDIHHKLTTGFQLSWLQYASSNAESCYIDKKSNNKVACVDDDCIDRRGILLILCRLRYYHIRDFLRKIHQVYGE</sequence>
<proteinExistence type="predicted"/>
<reference evidence="1" key="1">
    <citation type="submission" date="2018-11" db="EMBL/GenBank/DDBJ databases">
        <authorList>
            <person name="Grassa J C."/>
        </authorList>
    </citation>
    <scope>NUCLEOTIDE SEQUENCE [LARGE SCALE GENOMIC DNA]</scope>
</reference>